<keyword evidence="10" id="KW-1185">Reference proteome</keyword>
<keyword evidence="5" id="KW-0282">Flagellum</keyword>
<feature type="region of interest" description="Disordered" evidence="9">
    <location>
        <begin position="630"/>
        <end position="671"/>
    </location>
</feature>
<evidence type="ECO:0000313" key="10">
    <source>
        <dbReference type="Proteomes" id="UP000515145"/>
    </source>
</evidence>
<dbReference type="PANTHER" id="PTHR46613:SF1">
    <property type="entry name" value="RADIAL SPOKE HEAD 10 HOMOLOG B-RELATED"/>
    <property type="match status" value="1"/>
</dbReference>
<dbReference type="FunCoup" id="A0A6P7KAR5">
    <property type="interactions" value="369"/>
</dbReference>
<keyword evidence="4" id="KW-0677">Repeat</keyword>
<evidence type="ECO:0000256" key="4">
    <source>
        <dbReference type="ARBA" id="ARBA00022737"/>
    </source>
</evidence>
<dbReference type="RefSeq" id="XP_028286638.1">
    <property type="nucleotide sequence ID" value="XM_028430837.1"/>
</dbReference>
<dbReference type="SMART" id="SM00698">
    <property type="entry name" value="MORN"/>
    <property type="match status" value="10"/>
</dbReference>
<proteinExistence type="predicted"/>
<dbReference type="OrthoDB" id="294378at2759"/>
<evidence type="ECO:0000256" key="6">
    <source>
        <dbReference type="ARBA" id="ARBA00023069"/>
    </source>
</evidence>
<evidence type="ECO:0000256" key="8">
    <source>
        <dbReference type="ARBA" id="ARBA00023273"/>
    </source>
</evidence>
<dbReference type="PANTHER" id="PTHR46613">
    <property type="entry name" value="RADIAL SPOKE HEAD 10 HOMOLOG B-RELATED"/>
    <property type="match status" value="1"/>
</dbReference>
<reference evidence="11" key="1">
    <citation type="submission" date="2025-08" db="UniProtKB">
        <authorList>
            <consortium name="RefSeq"/>
        </authorList>
    </citation>
    <scope>IDENTIFICATION</scope>
</reference>
<dbReference type="CTD" id="222967"/>
<dbReference type="GO" id="GO:0031514">
    <property type="term" value="C:motile cilium"/>
    <property type="evidence" value="ECO:0007669"/>
    <property type="project" value="UniProtKB-SubCell"/>
</dbReference>
<evidence type="ECO:0000256" key="3">
    <source>
        <dbReference type="ARBA" id="ARBA00022490"/>
    </source>
</evidence>
<keyword evidence="3" id="KW-0963">Cytoplasm</keyword>
<evidence type="ECO:0000256" key="1">
    <source>
        <dbReference type="ARBA" id="ARBA00004230"/>
    </source>
</evidence>
<dbReference type="InParanoid" id="A0A6P7KAR5"/>
<feature type="compositionally biased region" description="Polar residues" evidence="9">
    <location>
        <begin position="630"/>
        <end position="650"/>
    </location>
</feature>
<dbReference type="Gene3D" id="2.20.110.10">
    <property type="entry name" value="Histone H3 K4-specific methyltransferase SET7/9 N-terminal domain"/>
    <property type="match status" value="5"/>
</dbReference>
<evidence type="ECO:0000256" key="5">
    <source>
        <dbReference type="ARBA" id="ARBA00022846"/>
    </source>
</evidence>
<evidence type="ECO:0000256" key="7">
    <source>
        <dbReference type="ARBA" id="ARBA00023212"/>
    </source>
</evidence>
<dbReference type="GO" id="GO:0005930">
    <property type="term" value="C:axoneme"/>
    <property type="evidence" value="ECO:0007669"/>
    <property type="project" value="UniProtKB-SubCell"/>
</dbReference>
<comment type="subcellular location">
    <subcellularLocation>
        <location evidence="1">Cell projection</location>
        <location evidence="1">Cilium</location>
        <location evidence="1">Flagellum</location>
    </subcellularLocation>
    <subcellularLocation>
        <location evidence="2">Cytoplasm</location>
        <location evidence="2">Cytoskeleton</location>
        <location evidence="2">Cilium axoneme</location>
    </subcellularLocation>
</comment>
<keyword evidence="6" id="KW-0969">Cilium</keyword>
<evidence type="ECO:0000313" key="11">
    <source>
        <dbReference type="RefSeq" id="XP_028286638.1"/>
    </source>
</evidence>
<evidence type="ECO:0000256" key="2">
    <source>
        <dbReference type="ARBA" id="ARBA00004430"/>
    </source>
</evidence>
<keyword evidence="8" id="KW-0966">Cell projection</keyword>
<gene>
    <name evidence="11" type="primary">rsph10b</name>
</gene>
<name>A0A6P7KAR5_9TELE</name>
<organism evidence="10 11">
    <name type="scientific">Parambassis ranga</name>
    <name type="common">Indian glassy fish</name>
    <dbReference type="NCBI Taxonomy" id="210632"/>
    <lineage>
        <taxon>Eukaryota</taxon>
        <taxon>Metazoa</taxon>
        <taxon>Chordata</taxon>
        <taxon>Craniata</taxon>
        <taxon>Vertebrata</taxon>
        <taxon>Euteleostomi</taxon>
        <taxon>Actinopterygii</taxon>
        <taxon>Neopterygii</taxon>
        <taxon>Teleostei</taxon>
        <taxon>Neoteleostei</taxon>
        <taxon>Acanthomorphata</taxon>
        <taxon>Ovalentaria</taxon>
        <taxon>Ambassidae</taxon>
        <taxon>Parambassis</taxon>
    </lineage>
</organism>
<dbReference type="AlphaFoldDB" id="A0A6P7KAR5"/>
<dbReference type="InterPro" id="IPR003409">
    <property type="entry name" value="MORN"/>
</dbReference>
<evidence type="ECO:0000256" key="9">
    <source>
        <dbReference type="SAM" id="MobiDB-lite"/>
    </source>
</evidence>
<dbReference type="SUPFAM" id="SSF82185">
    <property type="entry name" value="Histone H3 K4-specific methyltransferase SET7/9 N-terminal domain"/>
    <property type="match status" value="2"/>
</dbReference>
<feature type="compositionally biased region" description="Basic and acidic residues" evidence="9">
    <location>
        <begin position="651"/>
        <end position="671"/>
    </location>
</feature>
<sequence length="715" mass="81540">MPKETKQGKNDVDQLFNGVAKMRNTAGKETSVKLASCCESLCNLADVQYDPDREEQPESDGECKLPAILSVVIQSYDGETCEGQFHGEGSACFEEGHTYKGVFSKGLMDGPGVLTCAYGLKYEGGFVQNIPMGQGSYTWPDGSSYQGEVHRGIRHGTGTYKSSRNEMSYSGQWYQGKRHGKGTLYYNKDKTSWYKGDWVKNHREGWGVRCYPSGDIYSGEWKNNLRHGEGTMKWLKLGQKYDGNWQDGIQHGHGTHVWIVRRVNRSQSNRYEGDFVQGQRHGQGTFYYAGGAIYEGEWKNNKKHGQGKFTSKDGRVFEGEFVDDKMVTSYLDGNTGRFPLLGSDSTVGPTVTLNIQYLLTNFPEKKHATECQQVKFVLQRHDAELRSIYNCYSRLGCSTDYSLPLSRLQLWRLLKDCNIHHHGITLIQIDHFIREDLPSEEIHSPFTPFLLRNLLNYLVIVAYHIYNKQMVSQKNLLATCLSKLITDDILPNAKNVKGLLFSHPDLTGVAMNHMKRCWEVYQAYCEVSAASRDDTTITYRHLLWMLKDLHLLDHNLNTLRLLEIISADSCDPSNLSSCLDLKITFLEFFEVLLNCAEIKCQEEEDQPQTKSDTKTWSYPLEVDTSEKITMDSTSQSAGNSSAQEVGTQQEVDAKEDPRAAEHTGVRNNRMESKDCDMELRTKTIHQFLNNLFFPAFEHYQLVTRNMMEEKLKKEC</sequence>
<accession>A0A6P7KAR5</accession>
<dbReference type="Proteomes" id="UP000515145">
    <property type="component" value="Chromosome 19"/>
</dbReference>
<dbReference type="GeneID" id="114451884"/>
<protein>
    <submittedName>
        <fullName evidence="11">Radial spoke head 10 homolog B</fullName>
    </submittedName>
</protein>
<keyword evidence="7" id="KW-0206">Cytoskeleton</keyword>
<dbReference type="Pfam" id="PF02493">
    <property type="entry name" value="MORN"/>
    <property type="match status" value="9"/>
</dbReference>